<feature type="non-terminal residue" evidence="2">
    <location>
        <position position="39"/>
    </location>
</feature>
<feature type="non-terminal residue" evidence="2">
    <location>
        <position position="1"/>
    </location>
</feature>
<evidence type="ECO:0000256" key="1">
    <source>
        <dbReference type="SAM" id="MobiDB-lite"/>
    </source>
</evidence>
<dbReference type="EMBL" id="CADCVM010000206">
    <property type="protein sequence ID" value="CAA9492412.1"/>
    <property type="molecule type" value="Genomic_DNA"/>
</dbReference>
<accession>A0A6J4S8D7</accession>
<protein>
    <submittedName>
        <fullName evidence="2">RecR</fullName>
    </submittedName>
</protein>
<gene>
    <name evidence="2" type="ORF">AVDCRST_MAG05-1959</name>
</gene>
<feature type="compositionally biased region" description="Basic and acidic residues" evidence="1">
    <location>
        <begin position="1"/>
        <end position="11"/>
    </location>
</feature>
<reference evidence="2" key="1">
    <citation type="submission" date="2020-02" db="EMBL/GenBank/DDBJ databases">
        <authorList>
            <person name="Meier V. D."/>
        </authorList>
    </citation>
    <scope>NUCLEOTIDE SEQUENCE</scope>
    <source>
        <strain evidence="2">AVDCRST_MAG05</strain>
    </source>
</reference>
<proteinExistence type="predicted"/>
<feature type="region of interest" description="Disordered" evidence="1">
    <location>
        <begin position="1"/>
        <end position="39"/>
    </location>
</feature>
<organism evidence="2">
    <name type="scientific">uncultured Rubrobacteraceae bacterium</name>
    <dbReference type="NCBI Taxonomy" id="349277"/>
    <lineage>
        <taxon>Bacteria</taxon>
        <taxon>Bacillati</taxon>
        <taxon>Actinomycetota</taxon>
        <taxon>Rubrobacteria</taxon>
        <taxon>Rubrobacterales</taxon>
        <taxon>Rubrobacteraceae</taxon>
        <taxon>environmental samples</taxon>
    </lineage>
</organism>
<name>A0A6J4S8D7_9ACTN</name>
<dbReference type="AlphaFoldDB" id="A0A6J4S8D7"/>
<evidence type="ECO:0000313" key="2">
    <source>
        <dbReference type="EMBL" id="CAA9492412.1"/>
    </source>
</evidence>
<sequence length="39" mass="4421">GDLRQARRAADNRALQAPLHRTQERPAHSLPRHPGQEGR</sequence>